<keyword evidence="1" id="KW-1133">Transmembrane helix</keyword>
<dbReference type="Proteomes" id="UP000095392">
    <property type="component" value="Unassembled WGS sequence"/>
</dbReference>
<dbReference type="AlphaFoldDB" id="A0AB36FQR5"/>
<name>A0AB36FQR5_ALTMA</name>
<organism evidence="3 4">
    <name type="scientific">Alteromonas macleodii</name>
    <name type="common">Pseudoalteromonas macleodii</name>
    <dbReference type="NCBI Taxonomy" id="28108"/>
    <lineage>
        <taxon>Bacteria</taxon>
        <taxon>Pseudomonadati</taxon>
        <taxon>Pseudomonadota</taxon>
        <taxon>Gammaproteobacteria</taxon>
        <taxon>Alteromonadales</taxon>
        <taxon>Alteromonadaceae</taxon>
        <taxon>Alteromonas/Salinimonas group</taxon>
        <taxon>Alteromonas</taxon>
    </lineage>
</organism>
<evidence type="ECO:0000259" key="2">
    <source>
        <dbReference type="Pfam" id="PF14145"/>
    </source>
</evidence>
<evidence type="ECO:0000313" key="4">
    <source>
        <dbReference type="Proteomes" id="UP000095392"/>
    </source>
</evidence>
<dbReference type="Pfam" id="PF14145">
    <property type="entry name" value="YrhK"/>
    <property type="match status" value="1"/>
</dbReference>
<reference evidence="3 4" key="1">
    <citation type="submission" date="2016-09" db="EMBL/GenBank/DDBJ databases">
        <title>Draft Genome Sequence of four Alteromonas macleodii strains isolated from copper coupons and grown long-term at elevated copper levels.</title>
        <authorList>
            <person name="Cusick K."/>
            <person name="Dale J."/>
            <person name="Little B."/>
            <person name="Biffinger J."/>
        </authorList>
    </citation>
    <scope>NUCLEOTIDE SEQUENCE [LARGE SCALE GENOMIC DNA]</scope>
    <source>
        <strain evidence="3 4">KCP01</strain>
    </source>
</reference>
<dbReference type="EMBL" id="MIPY01000014">
    <property type="protein sequence ID" value="OES31256.1"/>
    <property type="molecule type" value="Genomic_DNA"/>
</dbReference>
<gene>
    <name evidence="3" type="ORF">BFV95_2507</name>
</gene>
<evidence type="ECO:0000313" key="3">
    <source>
        <dbReference type="EMBL" id="OES31256.1"/>
    </source>
</evidence>
<keyword evidence="1" id="KW-0812">Transmembrane</keyword>
<dbReference type="RefSeq" id="WP_069944538.1">
    <property type="nucleotide sequence ID" value="NZ_JBMQEX010000008.1"/>
</dbReference>
<protein>
    <submittedName>
        <fullName evidence="3">YrhK-like family protein</fullName>
    </submittedName>
</protein>
<evidence type="ECO:0000256" key="1">
    <source>
        <dbReference type="SAM" id="Phobius"/>
    </source>
</evidence>
<dbReference type="InterPro" id="IPR025424">
    <property type="entry name" value="YrhK_domain"/>
</dbReference>
<sequence>MTIMKQVQNNKLGVAACLCFFWGSTLFLPAFSKFATAGVWMFMAGSLLMLFDTLNARND</sequence>
<keyword evidence="4" id="KW-1185">Reference proteome</keyword>
<comment type="caution">
    <text evidence="3">The sequence shown here is derived from an EMBL/GenBank/DDBJ whole genome shotgun (WGS) entry which is preliminary data.</text>
</comment>
<feature type="transmembrane region" description="Helical" evidence="1">
    <location>
        <begin position="12"/>
        <end position="31"/>
    </location>
</feature>
<feature type="domain" description="YrhK" evidence="2">
    <location>
        <begin position="14"/>
        <end position="51"/>
    </location>
</feature>
<proteinExistence type="predicted"/>
<keyword evidence="1" id="KW-0472">Membrane</keyword>
<feature type="transmembrane region" description="Helical" evidence="1">
    <location>
        <begin position="37"/>
        <end position="54"/>
    </location>
</feature>
<accession>A0AB36FQR5</accession>